<gene>
    <name evidence="1" type="ORF">RHMOL_Rhmol07G0288200</name>
</gene>
<accession>A0ACC0N7B8</accession>
<reference evidence="1" key="1">
    <citation type="submission" date="2022-02" db="EMBL/GenBank/DDBJ databases">
        <title>Plant Genome Project.</title>
        <authorList>
            <person name="Zhang R.-G."/>
        </authorList>
    </citation>
    <scope>NUCLEOTIDE SEQUENCE</scope>
    <source>
        <strain evidence="1">AT1</strain>
    </source>
</reference>
<organism evidence="1 2">
    <name type="scientific">Rhododendron molle</name>
    <name type="common">Chinese azalea</name>
    <name type="synonym">Azalea mollis</name>
    <dbReference type="NCBI Taxonomy" id="49168"/>
    <lineage>
        <taxon>Eukaryota</taxon>
        <taxon>Viridiplantae</taxon>
        <taxon>Streptophyta</taxon>
        <taxon>Embryophyta</taxon>
        <taxon>Tracheophyta</taxon>
        <taxon>Spermatophyta</taxon>
        <taxon>Magnoliopsida</taxon>
        <taxon>eudicotyledons</taxon>
        <taxon>Gunneridae</taxon>
        <taxon>Pentapetalae</taxon>
        <taxon>asterids</taxon>
        <taxon>Ericales</taxon>
        <taxon>Ericaceae</taxon>
        <taxon>Ericoideae</taxon>
        <taxon>Rhodoreae</taxon>
        <taxon>Rhododendron</taxon>
    </lineage>
</organism>
<dbReference type="EMBL" id="CM046394">
    <property type="protein sequence ID" value="KAI8548627.1"/>
    <property type="molecule type" value="Genomic_DNA"/>
</dbReference>
<dbReference type="Proteomes" id="UP001062846">
    <property type="component" value="Chromosome 7"/>
</dbReference>
<keyword evidence="2" id="KW-1185">Reference proteome</keyword>
<proteinExistence type="predicted"/>
<evidence type="ECO:0000313" key="2">
    <source>
        <dbReference type="Proteomes" id="UP001062846"/>
    </source>
</evidence>
<evidence type="ECO:0000313" key="1">
    <source>
        <dbReference type="EMBL" id="KAI8548627.1"/>
    </source>
</evidence>
<sequence length="150" mass="16447">MKTTSKEQVRGAKLKMYMIHNNHMFFVGIGAGTGQPVPNHSSRGSTRYDVGRFIPSDPVEQPLRIMPPEDYVNSVGDLPHNPPVALASAEGPFLEQVRGAQLGLDHANVKFVDAQGLELEPDNLHLTTRAEVQLSMMLADSFLQTRSSPP</sequence>
<protein>
    <submittedName>
        <fullName evidence="1">Uncharacterized protein</fullName>
    </submittedName>
</protein>
<name>A0ACC0N7B8_RHOML</name>
<comment type="caution">
    <text evidence="1">The sequence shown here is derived from an EMBL/GenBank/DDBJ whole genome shotgun (WGS) entry which is preliminary data.</text>
</comment>